<evidence type="ECO:0000256" key="8">
    <source>
        <dbReference type="ARBA" id="ARBA00023136"/>
    </source>
</evidence>
<feature type="transmembrane region" description="Helical" evidence="9">
    <location>
        <begin position="675"/>
        <end position="694"/>
    </location>
</feature>
<dbReference type="GO" id="GO:0005886">
    <property type="term" value="C:plasma membrane"/>
    <property type="evidence" value="ECO:0007669"/>
    <property type="project" value="UniProtKB-SubCell"/>
</dbReference>
<dbReference type="AlphaFoldDB" id="A0A9Q0NFU5"/>
<keyword evidence="4" id="KW-1003">Cell membrane</keyword>
<dbReference type="FunFam" id="1.10.287.570:FF:000001">
    <property type="entry name" value="Anion exchange protein"/>
    <property type="match status" value="1"/>
</dbReference>
<sequence>MDRKINGGCPLHHHSKPAVVRLKQWEVKEESGQCDEFCRLICNDSSMDESLLASVTNYLNNGVVLLDIEETELETIMARVGDQMVSNGILQTFNIKHVTNKFLLMHHSTLDSEERKSDGISLKNSETVDIEKLIGSEDTNTLDLQSESDESLGETGLVMIGNVGFLEKPTMSFVRLKCPTYFPEMTNYEFPVRYLLVLLGPTAQKSCKYLEIGSMLCEVLRDEEFLTEVCNVREKKCLLRAFQHFFENRLSHEKKPHREESQRNEKTLNRKYSTSNPLLRTNRLWGGLINDVTRRLPKYKSDILDGLNLPVIAASIFLYFGVLSTAITFGSLMSSKTNNLMGISETLLSTSMVGVVFHLLSSQPLMITGGTGPLLLFDEALYQLCHFYELDFLTIRIYIGIWLGIVAVAIAAFDGCVYLRLLTRFTQELFASLISLIFMMEAIFKVIEVFKTHPISERTNDTMSSASDVNYIVPNNSDTINDQDLHEPNTALFCTILSVGTFVLAYCLRVFRNSHFLGRGIRRALGDFGVPISIATFVYLSSLVPQIYTEKLIVPEGLSPTNPNVRSWIIPFNAVPVWAPFVAAIAALLVYVLIFMETQISELILDSRNLKKGSGFHVDIVIICLMNLVCGFLGLPWQSGATIRSVTHVSAVTTVEDRPAEKGEAPKLVVKEQRVSGLIISLAVGLSVIMAPILRIIPASILYGVFFYMGIVSISGVQFLHRVRLLLTPTKYHGTEAYVQRVPTWKMHVFTFIQIIALCVLWIVKSSRLSLALPFVLLLMIPLKQKISSYYSASEMTALDGNLPEVDVKDEPDFYEQSHLPG</sequence>
<dbReference type="InterPro" id="IPR011531">
    <property type="entry name" value="HCO3_transpt-like_TM_dom"/>
</dbReference>
<feature type="transmembrane region" description="Helical" evidence="9">
    <location>
        <begin position="701"/>
        <end position="720"/>
    </location>
</feature>
<dbReference type="OrthoDB" id="1735926at2759"/>
<keyword evidence="8 9" id="KW-0472">Membrane</keyword>
<keyword evidence="5 9" id="KW-0812">Transmembrane</keyword>
<evidence type="ECO:0000313" key="12">
    <source>
        <dbReference type="EMBL" id="KAJ6649122.1"/>
    </source>
</evidence>
<dbReference type="SUPFAM" id="SSF55804">
    <property type="entry name" value="Phoshotransferase/anion transport protein"/>
    <property type="match status" value="1"/>
</dbReference>
<dbReference type="GO" id="GO:0051453">
    <property type="term" value="P:regulation of intracellular pH"/>
    <property type="evidence" value="ECO:0007669"/>
    <property type="project" value="TreeGrafter"/>
</dbReference>
<organism evidence="12 13">
    <name type="scientific">Pseudolycoriella hygida</name>
    <dbReference type="NCBI Taxonomy" id="35572"/>
    <lineage>
        <taxon>Eukaryota</taxon>
        <taxon>Metazoa</taxon>
        <taxon>Ecdysozoa</taxon>
        <taxon>Arthropoda</taxon>
        <taxon>Hexapoda</taxon>
        <taxon>Insecta</taxon>
        <taxon>Pterygota</taxon>
        <taxon>Neoptera</taxon>
        <taxon>Endopterygota</taxon>
        <taxon>Diptera</taxon>
        <taxon>Nematocera</taxon>
        <taxon>Sciaroidea</taxon>
        <taxon>Sciaridae</taxon>
        <taxon>Pseudolycoriella</taxon>
    </lineage>
</organism>
<feature type="transmembrane region" description="Helical" evidence="9">
    <location>
        <begin position="568"/>
        <end position="595"/>
    </location>
</feature>
<evidence type="ECO:0000256" key="4">
    <source>
        <dbReference type="ARBA" id="ARBA00022475"/>
    </source>
</evidence>
<dbReference type="Proteomes" id="UP001151699">
    <property type="component" value="Chromosome A"/>
</dbReference>
<evidence type="ECO:0000256" key="2">
    <source>
        <dbReference type="ARBA" id="ARBA00010993"/>
    </source>
</evidence>
<dbReference type="PANTHER" id="PTHR11453:SF47">
    <property type="entry name" value="ANION EXCHANGE PROTEIN"/>
    <property type="match status" value="1"/>
</dbReference>
<dbReference type="GO" id="GO:0015701">
    <property type="term" value="P:bicarbonate transport"/>
    <property type="evidence" value="ECO:0007669"/>
    <property type="project" value="TreeGrafter"/>
</dbReference>
<dbReference type="EMBL" id="WJQU01000001">
    <property type="protein sequence ID" value="KAJ6649122.1"/>
    <property type="molecule type" value="Genomic_DNA"/>
</dbReference>
<dbReference type="InterPro" id="IPR013769">
    <property type="entry name" value="Band3_cytoplasmic_dom"/>
</dbReference>
<protein>
    <recommendedName>
        <fullName evidence="9">Anion exchange protein</fullName>
    </recommendedName>
</protein>
<keyword evidence="13" id="KW-1185">Reference proteome</keyword>
<dbReference type="PRINTS" id="PR01231">
    <property type="entry name" value="HCO3TRNSPORT"/>
</dbReference>
<dbReference type="InterPro" id="IPR016152">
    <property type="entry name" value="PTrfase/Anion_transptr"/>
</dbReference>
<name>A0A9Q0NFU5_9DIPT</name>
<reference evidence="12" key="1">
    <citation type="submission" date="2022-07" db="EMBL/GenBank/DDBJ databases">
        <authorList>
            <person name="Trinca V."/>
            <person name="Uliana J.V.C."/>
            <person name="Torres T.T."/>
            <person name="Ward R.J."/>
            <person name="Monesi N."/>
        </authorList>
    </citation>
    <scope>NUCLEOTIDE SEQUENCE</scope>
    <source>
        <strain evidence="12">HSMRA1968</strain>
        <tissue evidence="12">Whole embryos</tissue>
    </source>
</reference>
<feature type="transmembrane region" description="Helical" evidence="9">
    <location>
        <begin position="429"/>
        <end position="447"/>
    </location>
</feature>
<feature type="transmembrane region" description="Helical" evidence="9">
    <location>
        <begin position="353"/>
        <end position="377"/>
    </location>
</feature>
<feature type="domain" description="Band 3 cytoplasmic" evidence="11">
    <location>
        <begin position="154"/>
        <end position="248"/>
    </location>
</feature>
<keyword evidence="3 9" id="KW-0813">Transport</keyword>
<dbReference type="Gene3D" id="3.40.930.10">
    <property type="entry name" value="Mannitol-specific EII, Chain A"/>
    <property type="match status" value="1"/>
</dbReference>
<comment type="subcellular location">
    <subcellularLocation>
        <location evidence="1">Cell membrane</location>
        <topology evidence="1">Multi-pass membrane protein</topology>
    </subcellularLocation>
    <subcellularLocation>
        <location evidence="9">Membrane</location>
        <topology evidence="9">Multi-pass membrane protein</topology>
    </subcellularLocation>
</comment>
<evidence type="ECO:0000256" key="1">
    <source>
        <dbReference type="ARBA" id="ARBA00004651"/>
    </source>
</evidence>
<evidence type="ECO:0000259" key="10">
    <source>
        <dbReference type="Pfam" id="PF00955"/>
    </source>
</evidence>
<dbReference type="Gene3D" id="1.10.287.570">
    <property type="entry name" value="Helical hairpin bin"/>
    <property type="match status" value="1"/>
</dbReference>
<gene>
    <name evidence="12" type="primary">Slc4a1</name>
    <name evidence="12" type="ORF">Bhyg_04355</name>
</gene>
<evidence type="ECO:0000256" key="3">
    <source>
        <dbReference type="ARBA" id="ARBA00022448"/>
    </source>
</evidence>
<dbReference type="Pfam" id="PF00955">
    <property type="entry name" value="HCO3_cotransp"/>
    <property type="match status" value="1"/>
</dbReference>
<evidence type="ECO:0000256" key="5">
    <source>
        <dbReference type="ARBA" id="ARBA00022692"/>
    </source>
</evidence>
<evidence type="ECO:0000256" key="7">
    <source>
        <dbReference type="ARBA" id="ARBA00023065"/>
    </source>
</evidence>
<evidence type="ECO:0000256" key="6">
    <source>
        <dbReference type="ARBA" id="ARBA00022989"/>
    </source>
</evidence>
<keyword evidence="6 9" id="KW-1133">Transmembrane helix</keyword>
<comment type="caution">
    <text evidence="12">The sequence shown here is derived from an EMBL/GenBank/DDBJ whole genome shotgun (WGS) entry which is preliminary data.</text>
</comment>
<feature type="domain" description="Bicarbonate transporter-like transmembrane" evidence="10">
    <location>
        <begin position="283"/>
        <end position="802"/>
    </location>
</feature>
<feature type="transmembrane region" description="Helical" evidence="9">
    <location>
        <begin position="745"/>
        <end position="764"/>
    </location>
</feature>
<dbReference type="PANTHER" id="PTHR11453">
    <property type="entry name" value="ANION EXCHANGE PROTEIN"/>
    <property type="match status" value="1"/>
</dbReference>
<evidence type="ECO:0000313" key="13">
    <source>
        <dbReference type="Proteomes" id="UP001151699"/>
    </source>
</evidence>
<feature type="transmembrane region" description="Helical" evidence="9">
    <location>
        <begin position="616"/>
        <end position="637"/>
    </location>
</feature>
<feature type="transmembrane region" description="Helical" evidence="9">
    <location>
        <begin position="397"/>
        <end position="417"/>
    </location>
</feature>
<comment type="similarity">
    <text evidence="2 9">Belongs to the anion exchanger (TC 2.A.31) family.</text>
</comment>
<keyword evidence="7 9" id="KW-0406">Ion transport</keyword>
<dbReference type="GO" id="GO:0005452">
    <property type="term" value="F:solute:inorganic anion antiporter activity"/>
    <property type="evidence" value="ECO:0007669"/>
    <property type="project" value="InterPro"/>
</dbReference>
<dbReference type="Pfam" id="PF07565">
    <property type="entry name" value="Band_3_cyto"/>
    <property type="match status" value="1"/>
</dbReference>
<dbReference type="NCBIfam" id="TIGR00834">
    <property type="entry name" value="ae"/>
    <property type="match status" value="1"/>
</dbReference>
<feature type="transmembrane region" description="Helical" evidence="9">
    <location>
        <begin position="490"/>
        <end position="508"/>
    </location>
</feature>
<proteinExistence type="inferred from homology"/>
<feature type="transmembrane region" description="Helical" evidence="9">
    <location>
        <begin position="307"/>
        <end position="332"/>
    </location>
</feature>
<accession>A0A9Q0NFU5</accession>
<dbReference type="InterPro" id="IPR003020">
    <property type="entry name" value="HCO3_transpt_euk"/>
</dbReference>
<evidence type="ECO:0000259" key="11">
    <source>
        <dbReference type="Pfam" id="PF07565"/>
    </source>
</evidence>
<evidence type="ECO:0000256" key="9">
    <source>
        <dbReference type="RuleBase" id="RU362035"/>
    </source>
</evidence>
<dbReference type="GO" id="GO:0008509">
    <property type="term" value="F:monoatomic anion transmembrane transporter activity"/>
    <property type="evidence" value="ECO:0007669"/>
    <property type="project" value="InterPro"/>
</dbReference>